<comment type="function">
    <text evidence="7">Polymerizes chitin, a structural polymer of the cell wall and septum, by transferring the sugar moiety of UDP-GlcNAc to the non-reducing end of the growing chitin polymer.</text>
</comment>
<dbReference type="Proteomes" id="UP000183365">
    <property type="component" value="Unassembled WGS sequence"/>
</dbReference>
<keyword evidence="7" id="KW-1003">Cell membrane</keyword>
<dbReference type="InterPro" id="IPR029044">
    <property type="entry name" value="Nucleotide-diphossugar_trans"/>
</dbReference>
<sequence>MKNPFIDQRFDNEFDNSENNFASKERSVYQTPTKANKYPAFGQNATPNLNSPSKAALKYSPKRKANNNHIIPIHESESIDLSPSKHISRSEAVKLESPTRDAPVLYNLDDDSDDDYESNFHNSFDSPSKIPPTVNEVDLSDIGSYSAAGSYKERMTSYSSYSSSNFSGDTFKQTRFNTNHHDLQYIRRANSTVRPKVSKNKAGKILTLDNPIPSGILDVLPNKSSPEFTEMRYTACTSDPDSFVEDGYTLRFSDMNRECEIAVCITMYNEDKYALARTLHSVLKNVTELCSREKSRTWGRKSWKKVQVIIVSDGRAKINRGSLDYLISLGVYQEDMAKSTVNGVPVQAHLFELTTQISIDDELNYVSDVVPCQILFCLKEENKKKINSHRWLFNAFCPILDPNTITLVDVGTKLGSNSLYHMWKQFDMDSNVAGTAGQIIAMKGKYGRKLINPLVASQNFEYKMSNILDKPLESTFGYISVLPGALSSYRYRALKNNEDGTGPLHSYFLGETQDNGATDVFTANMYLAEDRILCWELIAKKDCKWVLKYVKEATGETDVPEEIPEFISQRRRWLNGAMFADLYSKIHFYQIFRTRHSTSRKIGLLVLFFYQFVQFWFSWFSIANFYLTFYFLAGSMVQLIHHGIYLFIFFKYLLISTICALFIISMGNRPHGATHLFITSMVILSICTLFALITGLYFAFNTLKTNEESHSMFVKIIVSLFSTYGLYACSSIIYLDPWHLIHSFLQYLLMVPTFICTLQIFALCNTHDVSWGTKGSTKEEKPKSEAVITAGPDGKTVITGTEWPQDIDRKYIEVRNRLKETESVDIKVDQNQKNNDYYRDVRTRIVTFWMLSNLILCMVITQIYGPKDMYKNKYLVFILVSVAALALFRAFFSTLFLVMKYGRSVISFINKYQRNGGVNIELPKWMGKFKKSSSTSEE</sequence>
<dbReference type="GO" id="GO:0030428">
    <property type="term" value="C:cell septum"/>
    <property type="evidence" value="ECO:0007669"/>
    <property type="project" value="TreeGrafter"/>
</dbReference>
<dbReference type="GO" id="GO:0006031">
    <property type="term" value="P:chitin biosynthetic process"/>
    <property type="evidence" value="ECO:0007669"/>
    <property type="project" value="UniProtKB-UniRule"/>
</dbReference>
<evidence type="ECO:0000313" key="10">
    <source>
        <dbReference type="Proteomes" id="UP000183365"/>
    </source>
</evidence>
<protein>
    <recommendedName>
        <fullName evidence="2 7">Chitin synthase</fullName>
        <ecNumber evidence="2 7">2.4.1.16</ecNumber>
    </recommendedName>
</protein>
<feature type="transmembrane region" description="Helical" evidence="7">
    <location>
        <begin position="644"/>
        <end position="664"/>
    </location>
</feature>
<dbReference type="GO" id="GO:0005935">
    <property type="term" value="C:cellular bud neck"/>
    <property type="evidence" value="ECO:0007669"/>
    <property type="project" value="EnsemblFungi"/>
</dbReference>
<dbReference type="EMBL" id="FQNF01000006">
    <property type="protein sequence ID" value="SGZ38306.1"/>
    <property type="molecule type" value="Genomic_DNA"/>
</dbReference>
<dbReference type="PANTHER" id="PTHR22914:SF38">
    <property type="entry name" value="CHITIN SYNTHASE 2"/>
    <property type="match status" value="1"/>
</dbReference>
<dbReference type="OrthoDB" id="26569at2759"/>
<evidence type="ECO:0000259" key="8">
    <source>
        <dbReference type="Pfam" id="PF08407"/>
    </source>
</evidence>
<dbReference type="Pfam" id="PF08407">
    <property type="entry name" value="Chitin_synth_1N"/>
    <property type="match status" value="1"/>
</dbReference>
<reference evidence="10" key="1">
    <citation type="submission" date="2016-11" db="EMBL/GenBank/DDBJ databases">
        <authorList>
            <person name="Guldener U."/>
        </authorList>
    </citation>
    <scope>NUCLEOTIDE SEQUENCE [LARGE SCALE GENOMIC DNA]</scope>
</reference>
<comment type="similarity">
    <text evidence="7">Belongs to the chitin synthase family.</text>
</comment>
<accession>A0A1L0AUW6</accession>
<dbReference type="GO" id="GO:0005886">
    <property type="term" value="C:plasma membrane"/>
    <property type="evidence" value="ECO:0007669"/>
    <property type="project" value="UniProtKB-SubCell"/>
</dbReference>
<dbReference type="AlphaFoldDB" id="A0A1L0AUW6"/>
<feature type="transmembrane region" description="Helical" evidence="7">
    <location>
        <begin position="602"/>
        <end position="632"/>
    </location>
</feature>
<keyword evidence="7" id="KW-0808">Transferase</keyword>
<feature type="transmembrane region" description="Helical" evidence="7">
    <location>
        <begin position="747"/>
        <end position="764"/>
    </location>
</feature>
<dbReference type="SUPFAM" id="SSF53448">
    <property type="entry name" value="Nucleotide-diphospho-sugar transferases"/>
    <property type="match status" value="1"/>
</dbReference>
<evidence type="ECO:0000313" key="9">
    <source>
        <dbReference type="EMBL" id="SGZ38306.1"/>
    </source>
</evidence>
<dbReference type="Pfam" id="PF01644">
    <property type="entry name" value="Chitin_synth_1"/>
    <property type="match status" value="1"/>
</dbReference>
<comment type="catalytic activity">
    <reaction evidence="7">
        <text>[(1-&gt;4)-N-acetyl-beta-D-glucosaminyl](n) + UDP-N-acetyl-alpha-D-glucosamine = [(1-&gt;4)-N-acetyl-beta-D-glucosaminyl](n+1) + UDP + H(+)</text>
        <dbReference type="Rhea" id="RHEA:16637"/>
        <dbReference type="Rhea" id="RHEA-COMP:9593"/>
        <dbReference type="Rhea" id="RHEA-COMP:9595"/>
        <dbReference type="ChEBI" id="CHEBI:15378"/>
        <dbReference type="ChEBI" id="CHEBI:17029"/>
        <dbReference type="ChEBI" id="CHEBI:57705"/>
        <dbReference type="ChEBI" id="CHEBI:58223"/>
        <dbReference type="EC" id="2.4.1.16"/>
    </reaction>
</comment>
<keyword evidence="3 7" id="KW-0328">Glycosyltransferase</keyword>
<evidence type="ECO:0000256" key="6">
    <source>
        <dbReference type="ARBA" id="ARBA00023136"/>
    </source>
</evidence>
<organism evidence="9 10">
    <name type="scientific">Hanseniaspora guilliermondii</name>
    <dbReference type="NCBI Taxonomy" id="56406"/>
    <lineage>
        <taxon>Eukaryota</taxon>
        <taxon>Fungi</taxon>
        <taxon>Dikarya</taxon>
        <taxon>Ascomycota</taxon>
        <taxon>Saccharomycotina</taxon>
        <taxon>Saccharomycetes</taxon>
        <taxon>Saccharomycodales</taxon>
        <taxon>Saccharomycodaceae</taxon>
        <taxon>Hanseniaspora</taxon>
    </lineage>
</organism>
<evidence type="ECO:0000256" key="1">
    <source>
        <dbReference type="ARBA" id="ARBA00004141"/>
    </source>
</evidence>
<keyword evidence="7" id="KW-0961">Cell wall biogenesis/degradation</keyword>
<dbReference type="CDD" id="cd04190">
    <property type="entry name" value="Chitin_synth_C"/>
    <property type="match status" value="1"/>
</dbReference>
<feature type="transmembrane region" description="Helical" evidence="7">
    <location>
        <begin position="712"/>
        <end position="735"/>
    </location>
</feature>
<dbReference type="GO" id="GO:0004100">
    <property type="term" value="F:chitin synthase activity"/>
    <property type="evidence" value="ECO:0007669"/>
    <property type="project" value="UniProtKB-UniRule"/>
</dbReference>
<keyword evidence="4 7" id="KW-0812">Transmembrane</keyword>
<proteinExistence type="inferred from homology"/>
<name>A0A1L0AUW6_9ASCO</name>
<evidence type="ECO:0000256" key="2">
    <source>
        <dbReference type="ARBA" id="ARBA00012543"/>
    </source>
</evidence>
<feature type="transmembrane region" description="Helical" evidence="7">
    <location>
        <begin position="676"/>
        <end position="700"/>
    </location>
</feature>
<dbReference type="InterPro" id="IPR004835">
    <property type="entry name" value="Chitin_synth"/>
</dbReference>
<evidence type="ECO:0000256" key="7">
    <source>
        <dbReference type="RuleBase" id="RU366040"/>
    </source>
</evidence>
<feature type="domain" description="Chitin synthase N-terminal" evidence="8">
    <location>
        <begin position="206"/>
        <end position="260"/>
    </location>
</feature>
<dbReference type="VEuPathDB" id="FungiDB:HGUI_00506"/>
<feature type="transmembrane region" description="Helical" evidence="7">
    <location>
        <begin position="845"/>
        <end position="864"/>
    </location>
</feature>
<keyword evidence="5 7" id="KW-1133">Transmembrane helix</keyword>
<gene>
    <name evidence="9" type="ORF">HGUI_00506</name>
</gene>
<comment type="subcellular location">
    <subcellularLocation>
        <location evidence="7">Cell membrane</location>
        <topology evidence="7">Multi-pass membrane protein</topology>
    </subcellularLocation>
    <subcellularLocation>
        <location evidence="1">Membrane</location>
        <topology evidence="1">Multi-pass membrane protein</topology>
    </subcellularLocation>
</comment>
<evidence type="ECO:0000256" key="5">
    <source>
        <dbReference type="ARBA" id="ARBA00022989"/>
    </source>
</evidence>
<keyword evidence="10" id="KW-1185">Reference proteome</keyword>
<evidence type="ECO:0000256" key="3">
    <source>
        <dbReference type="ARBA" id="ARBA00022676"/>
    </source>
</evidence>
<dbReference type="PANTHER" id="PTHR22914">
    <property type="entry name" value="CHITIN SYNTHASE"/>
    <property type="match status" value="1"/>
</dbReference>
<dbReference type="GO" id="GO:1902404">
    <property type="term" value="P:mitotic actomyosin contractile ring contraction"/>
    <property type="evidence" value="ECO:0007669"/>
    <property type="project" value="EnsemblFungi"/>
</dbReference>
<dbReference type="GO" id="GO:0071555">
    <property type="term" value="P:cell wall organization"/>
    <property type="evidence" value="ECO:0007669"/>
    <property type="project" value="UniProtKB-KW"/>
</dbReference>
<dbReference type="InterPro" id="IPR013616">
    <property type="entry name" value="Chitin_synth_N"/>
</dbReference>
<keyword evidence="6 7" id="KW-0472">Membrane</keyword>
<feature type="transmembrane region" description="Helical" evidence="7">
    <location>
        <begin position="876"/>
        <end position="898"/>
    </location>
</feature>
<evidence type="ECO:0000256" key="4">
    <source>
        <dbReference type="ARBA" id="ARBA00022692"/>
    </source>
</evidence>
<dbReference type="EC" id="2.4.1.16" evidence="2 7"/>